<name>A0ABT5E5L7_9BACT</name>
<evidence type="ECO:0000313" key="1">
    <source>
        <dbReference type="EMBL" id="MDC0721150.1"/>
    </source>
</evidence>
<comment type="caution">
    <text evidence="1">The sequence shown here is derived from an EMBL/GenBank/DDBJ whole genome shotgun (WGS) entry which is preliminary data.</text>
</comment>
<protein>
    <submittedName>
        <fullName evidence="1">Uncharacterized protein</fullName>
    </submittedName>
</protein>
<accession>A0ABT5E5L7</accession>
<dbReference type="EMBL" id="JAQNDL010000003">
    <property type="protein sequence ID" value="MDC0721150.1"/>
    <property type="molecule type" value="Genomic_DNA"/>
</dbReference>
<evidence type="ECO:0000313" key="2">
    <source>
        <dbReference type="Proteomes" id="UP001221686"/>
    </source>
</evidence>
<proteinExistence type="predicted"/>
<sequence>MSQNFHNLHVHAPTQRQRERVVRAVLAYAKQAGYERIARTRGADRVIRLGGKSPWLSLEDDGYEAAALAQVVSKATKLPVLEAYCEASAIVRLGLHADGKPVGAWAREGERRPAKKHVEPLLVKGTPTELAKAFADGLIQIFPETALAVAAERFGLSVAQMFGERALRGTTIALRRKQAAWQPRDKTGDPALLVDWGSNRGWGVQHLVFEGAVCKQYLEVRSDGGPGRGLTIQLSGSAIAEGFIELLSCKSDRLELVPAGPHAWSDPKLVIPPGLVEEPDTFSMSRREAERARALAGKRSWPLHIEYRTLKEGKCELVAELASGGGRTSNSLELMVLWKPWRPSLTLGSIDDYALFAMHRSEHVSAHITLRGSLAEAWAWASRHVEAWRTAHGDGNLRIERDGEVVVHAREEAGAPPLDRVPEFMPGPTSPFQVAGATYLFGTFGYAPWAMDPRDQLVVQLMLAAYDRVNDHAPDIARLTAICDEAIRCGAAYSALLEQHQSRPNDTTRWEDITLGGNDAPLKLAAWHETHIRGIDRRIWLSAGHAARLDRARLPDYITVTELGGGVRLEMPDDRRRSELEPLIAALGALVPCAPEADRWAAERASEPQP</sequence>
<dbReference type="RefSeq" id="WP_272089650.1">
    <property type="nucleotide sequence ID" value="NZ_JAQNDL010000003.1"/>
</dbReference>
<keyword evidence="2" id="KW-1185">Reference proteome</keyword>
<organism evidence="1 2">
    <name type="scientific">Nannocystis bainbridge</name>
    <dbReference type="NCBI Taxonomy" id="2995303"/>
    <lineage>
        <taxon>Bacteria</taxon>
        <taxon>Pseudomonadati</taxon>
        <taxon>Myxococcota</taxon>
        <taxon>Polyangia</taxon>
        <taxon>Nannocystales</taxon>
        <taxon>Nannocystaceae</taxon>
        <taxon>Nannocystis</taxon>
    </lineage>
</organism>
<gene>
    <name evidence="1" type="ORF">POL25_29865</name>
</gene>
<reference evidence="1 2" key="1">
    <citation type="submission" date="2022-11" db="EMBL/GenBank/DDBJ databases">
        <title>Minimal conservation of predation-associated metabolite biosynthetic gene clusters underscores biosynthetic potential of Myxococcota including descriptions for ten novel species: Archangium lansinium sp. nov., Myxococcus landrumus sp. nov., Nannocystis bai.</title>
        <authorList>
            <person name="Ahearne A."/>
            <person name="Stevens C."/>
            <person name="Dowd S."/>
        </authorList>
    </citation>
    <scope>NUCLEOTIDE SEQUENCE [LARGE SCALE GENOMIC DNA]</scope>
    <source>
        <strain evidence="1 2">BB15-2</strain>
    </source>
</reference>
<dbReference type="Proteomes" id="UP001221686">
    <property type="component" value="Unassembled WGS sequence"/>
</dbReference>